<feature type="region of interest" description="Disordered" evidence="9">
    <location>
        <begin position="103"/>
        <end position="153"/>
    </location>
</feature>
<dbReference type="GO" id="GO:0005634">
    <property type="term" value="C:nucleus"/>
    <property type="evidence" value="ECO:0007669"/>
    <property type="project" value="UniProtKB-SubCell"/>
</dbReference>
<dbReference type="Pfam" id="PF02309">
    <property type="entry name" value="AUX_IAA"/>
    <property type="match status" value="1"/>
</dbReference>
<feature type="compositionally biased region" description="Gly residues" evidence="9">
    <location>
        <begin position="1"/>
        <end position="15"/>
    </location>
</feature>
<dbReference type="Proteomes" id="UP001419268">
    <property type="component" value="Unassembled WGS sequence"/>
</dbReference>
<keyword evidence="4 8" id="KW-0805">Transcription regulation</keyword>
<dbReference type="InterPro" id="IPR053793">
    <property type="entry name" value="PB1-like"/>
</dbReference>
<comment type="similarity">
    <text evidence="2 8">Belongs to the Aux/IAA family.</text>
</comment>
<keyword evidence="7 8" id="KW-0927">Auxin signaling pathway</keyword>
<dbReference type="Gene3D" id="3.10.20.90">
    <property type="entry name" value="Phosphatidylinositol 3-kinase Catalytic Subunit, Chain A, domain 1"/>
    <property type="match status" value="1"/>
</dbReference>
<dbReference type="PROSITE" id="PS51745">
    <property type="entry name" value="PB1"/>
    <property type="match status" value="1"/>
</dbReference>
<comment type="subunit">
    <text evidence="8">Homodimers and heterodimers.</text>
</comment>
<evidence type="ECO:0000256" key="5">
    <source>
        <dbReference type="ARBA" id="ARBA00023163"/>
    </source>
</evidence>
<dbReference type="EMBL" id="JBBNAG010000013">
    <property type="protein sequence ID" value="KAK9082951.1"/>
    <property type="molecule type" value="Genomic_DNA"/>
</dbReference>
<organism evidence="11 12">
    <name type="scientific">Stephania cephalantha</name>
    <dbReference type="NCBI Taxonomy" id="152367"/>
    <lineage>
        <taxon>Eukaryota</taxon>
        <taxon>Viridiplantae</taxon>
        <taxon>Streptophyta</taxon>
        <taxon>Embryophyta</taxon>
        <taxon>Tracheophyta</taxon>
        <taxon>Spermatophyta</taxon>
        <taxon>Magnoliopsida</taxon>
        <taxon>Ranunculales</taxon>
        <taxon>Menispermaceae</taxon>
        <taxon>Menispermoideae</taxon>
        <taxon>Cissampelideae</taxon>
        <taxon>Stephania</taxon>
    </lineage>
</organism>
<dbReference type="PANTHER" id="PTHR31734">
    <property type="entry name" value="AUXIN-RESPONSIVE PROTEIN IAA17"/>
    <property type="match status" value="1"/>
</dbReference>
<protein>
    <recommendedName>
        <fullName evidence="8">Auxin-responsive protein</fullName>
    </recommendedName>
</protein>
<evidence type="ECO:0000256" key="3">
    <source>
        <dbReference type="ARBA" id="ARBA00022491"/>
    </source>
</evidence>
<evidence type="ECO:0000256" key="6">
    <source>
        <dbReference type="ARBA" id="ARBA00023242"/>
    </source>
</evidence>
<feature type="compositionally biased region" description="Low complexity" evidence="9">
    <location>
        <begin position="109"/>
        <end position="125"/>
    </location>
</feature>
<evidence type="ECO:0000259" key="10">
    <source>
        <dbReference type="PROSITE" id="PS51745"/>
    </source>
</evidence>
<evidence type="ECO:0000313" key="12">
    <source>
        <dbReference type="Proteomes" id="UP001419268"/>
    </source>
</evidence>
<feature type="domain" description="PB1" evidence="10">
    <location>
        <begin position="222"/>
        <end position="325"/>
    </location>
</feature>
<accession>A0AAP0HFT3</accession>
<comment type="subcellular location">
    <subcellularLocation>
        <location evidence="1 8">Nucleus</location>
    </subcellularLocation>
</comment>
<feature type="region of interest" description="Disordered" evidence="9">
    <location>
        <begin position="1"/>
        <end position="22"/>
    </location>
</feature>
<evidence type="ECO:0000256" key="7">
    <source>
        <dbReference type="ARBA" id="ARBA00023294"/>
    </source>
</evidence>
<dbReference type="SUPFAM" id="SSF54277">
    <property type="entry name" value="CAD &amp; PB1 domains"/>
    <property type="match status" value="1"/>
</dbReference>
<reference evidence="11 12" key="1">
    <citation type="submission" date="2024-01" db="EMBL/GenBank/DDBJ databases">
        <title>Genome assemblies of Stephania.</title>
        <authorList>
            <person name="Yang L."/>
        </authorList>
    </citation>
    <scope>NUCLEOTIDE SEQUENCE [LARGE SCALE GENOMIC DNA]</scope>
    <source>
        <strain evidence="11">JXDWG</strain>
        <tissue evidence="11">Leaf</tissue>
    </source>
</reference>
<keyword evidence="3 8" id="KW-0678">Repressor</keyword>
<evidence type="ECO:0000256" key="1">
    <source>
        <dbReference type="ARBA" id="ARBA00004123"/>
    </source>
</evidence>
<comment type="function">
    <text evidence="8">Aux/IAA proteins are short-lived transcriptional factors that function as repressors of early auxin response genes at low auxin concentrations.</text>
</comment>
<dbReference type="PANTHER" id="PTHR31734:SF6">
    <property type="entry name" value="AUXIN-RESPONSIVE PROTEIN IAA11"/>
    <property type="match status" value="1"/>
</dbReference>
<dbReference type="GO" id="GO:0009734">
    <property type="term" value="P:auxin-activated signaling pathway"/>
    <property type="evidence" value="ECO:0007669"/>
    <property type="project" value="UniProtKB-UniRule"/>
</dbReference>
<keyword evidence="5 8" id="KW-0804">Transcription</keyword>
<keyword evidence="6 8" id="KW-0539">Nucleus</keyword>
<evidence type="ECO:0000256" key="4">
    <source>
        <dbReference type="ARBA" id="ARBA00023015"/>
    </source>
</evidence>
<sequence>MEGGLGLIGGGGASSGGSSSTVTKAEVVELDHNMGGGGGGGGGCCLSSVEVCSYKNNDRDEAELELGLGLSLGGGGSAKVGFNNNKPIFNRGERARILTAKDLDRANGSSSSSSSSSSSAAAAAAAPPPPTAGTKRTADSVVQEVGSSNGVSQPVGWPPVAAYRYNSLVNQTKIPNNESGANKLAVGSGKGKYEMAKNKEALDSKNKADSIAGKGNRCVGRSLFVKVNMDGVPIGRKVDLSAHASYETLAQMLEDMFNGPTSTISPICSREKDFGIEGKKVSKLLDGSSDFVLTYEDKDGDWMLVGDVPWGLFLDTVKRLRIMKTSEANGLAARFEDGNERQRKRPI</sequence>
<name>A0AAP0HFT3_9MAGN</name>
<evidence type="ECO:0000313" key="11">
    <source>
        <dbReference type="EMBL" id="KAK9082951.1"/>
    </source>
</evidence>
<evidence type="ECO:0000256" key="8">
    <source>
        <dbReference type="RuleBase" id="RU004549"/>
    </source>
</evidence>
<comment type="caution">
    <text evidence="11">The sequence shown here is derived from an EMBL/GenBank/DDBJ whole genome shotgun (WGS) entry which is preliminary data.</text>
</comment>
<dbReference type="InterPro" id="IPR003311">
    <property type="entry name" value="AUX_IAA"/>
</dbReference>
<dbReference type="FunFam" id="3.10.20.90:FF:000078">
    <property type="entry name" value="Auxin-responsive protein"/>
    <property type="match status" value="1"/>
</dbReference>
<evidence type="ECO:0000256" key="9">
    <source>
        <dbReference type="SAM" id="MobiDB-lite"/>
    </source>
</evidence>
<dbReference type="InterPro" id="IPR033389">
    <property type="entry name" value="AUX/IAA_dom"/>
</dbReference>
<dbReference type="GO" id="GO:0006355">
    <property type="term" value="P:regulation of DNA-templated transcription"/>
    <property type="evidence" value="ECO:0007669"/>
    <property type="project" value="InterPro"/>
</dbReference>
<keyword evidence="12" id="KW-1185">Reference proteome</keyword>
<proteinExistence type="inferred from homology"/>
<dbReference type="AlphaFoldDB" id="A0AAP0HFT3"/>
<evidence type="ECO:0000256" key="2">
    <source>
        <dbReference type="ARBA" id="ARBA00006728"/>
    </source>
</evidence>
<gene>
    <name evidence="11" type="ORF">Scep_029422</name>
</gene>